<evidence type="ECO:0000313" key="1">
    <source>
        <dbReference type="EMBL" id="MFB6489968.1"/>
    </source>
</evidence>
<reference evidence="1" key="1">
    <citation type="submission" date="2024-07" db="EMBL/GenBank/DDBJ databases">
        <title>Metagenome and Metagenome-Assembled Genomes of Archaea from a hot spring from the geothermal field of Los Azufres, Mexico.</title>
        <authorList>
            <person name="Marin-Paredes R."/>
            <person name="Martinez-Romero E."/>
            <person name="Servin-Garciduenas L.E."/>
        </authorList>
    </citation>
    <scope>NUCLEOTIDE SEQUENCE</scope>
</reference>
<organism evidence="1 2">
    <name type="scientific">Thermoproteus sp. AZ2</name>
    <dbReference type="NCBI Taxonomy" id="1609232"/>
    <lineage>
        <taxon>Archaea</taxon>
        <taxon>Thermoproteota</taxon>
        <taxon>Thermoprotei</taxon>
        <taxon>Thermoproteales</taxon>
        <taxon>Thermoproteaceae</taxon>
        <taxon>Thermoproteus</taxon>
    </lineage>
</organism>
<gene>
    <name evidence="1" type="ORF">TU35_001770</name>
</gene>
<dbReference type="Proteomes" id="UP000033636">
    <property type="component" value="Unassembled WGS sequence"/>
</dbReference>
<evidence type="ECO:0000313" key="2">
    <source>
        <dbReference type="Proteomes" id="UP000033636"/>
    </source>
</evidence>
<comment type="caution">
    <text evidence="1">The sequence shown here is derived from an EMBL/GenBank/DDBJ whole genome shotgun (WGS) entry which is preliminary data.</text>
</comment>
<accession>A0ACC6UYS0</accession>
<proteinExistence type="predicted"/>
<dbReference type="EMBL" id="JZWT02000003">
    <property type="protein sequence ID" value="MFB6489968.1"/>
    <property type="molecule type" value="Genomic_DNA"/>
</dbReference>
<name>A0ACC6UYS0_9CREN</name>
<sequence>MPSALSEKKGLVLSLTSIGHFINDGNFFLLPTIYSLMVKSFGFSNVLVGIIASVYFGLSAAASPFVGWFTTRRPKEGIGLGLALWAAGMALLGYAIAAGSIPLIFAAVVVDGVASAFYHPLGSALLSAAYEGSAGGAMGINGAAGSVGRALYPYVTTLLFVALGHNIELALWILALISAVAALPLFLIRLPSVHFVKRPGSGDARLGFPVAVVALLTTMSFLRAAFQQSITQFLPTLLVQEFGYSFNPSLGLAVTTSFAAAIVGQPVFGLISDRVGRRAAFALAGAGTIAAFFAMLFRPSYLTYFALGFFAYSMFPVVMALTNDYVPQHASGFAGSLVWGLGGSIGGVVGPLATGYLSSFVGLGYAMALMTILAAASVLLVVTLPPPPRKARVPLFM</sequence>
<protein>
    <submittedName>
        <fullName evidence="1">MFS transporter</fullName>
    </submittedName>
</protein>